<gene>
    <name evidence="1" type="ORF">SPARVUS_LOCUS10955882</name>
</gene>
<name>A0ABN9F2J6_9NEOB</name>
<accession>A0ABN9F2J6</accession>
<comment type="caution">
    <text evidence="1">The sequence shown here is derived from an EMBL/GenBank/DDBJ whole genome shotgun (WGS) entry which is preliminary data.</text>
</comment>
<reference evidence="1" key="1">
    <citation type="submission" date="2023-05" db="EMBL/GenBank/DDBJ databases">
        <authorList>
            <person name="Stuckert A."/>
        </authorList>
    </citation>
    <scope>NUCLEOTIDE SEQUENCE</scope>
</reference>
<organism evidence="1 2">
    <name type="scientific">Staurois parvus</name>
    <dbReference type="NCBI Taxonomy" id="386267"/>
    <lineage>
        <taxon>Eukaryota</taxon>
        <taxon>Metazoa</taxon>
        <taxon>Chordata</taxon>
        <taxon>Craniata</taxon>
        <taxon>Vertebrata</taxon>
        <taxon>Euteleostomi</taxon>
        <taxon>Amphibia</taxon>
        <taxon>Batrachia</taxon>
        <taxon>Anura</taxon>
        <taxon>Neobatrachia</taxon>
        <taxon>Ranoidea</taxon>
        <taxon>Ranidae</taxon>
        <taxon>Staurois</taxon>
    </lineage>
</organism>
<evidence type="ECO:0000313" key="2">
    <source>
        <dbReference type="Proteomes" id="UP001162483"/>
    </source>
</evidence>
<keyword evidence="2" id="KW-1185">Reference proteome</keyword>
<protein>
    <submittedName>
        <fullName evidence="1">Uncharacterized protein</fullName>
    </submittedName>
</protein>
<sequence>MKTTSFNQTLDTDKSHKTALTADEKRYLAVFIFTKIIEFPCSVHCGRPDIVNAGSWV</sequence>
<dbReference type="Proteomes" id="UP001162483">
    <property type="component" value="Unassembled WGS sequence"/>
</dbReference>
<dbReference type="EMBL" id="CATNWA010016099">
    <property type="protein sequence ID" value="CAI9589846.1"/>
    <property type="molecule type" value="Genomic_DNA"/>
</dbReference>
<proteinExistence type="predicted"/>
<evidence type="ECO:0000313" key="1">
    <source>
        <dbReference type="EMBL" id="CAI9589846.1"/>
    </source>
</evidence>